<dbReference type="EMBL" id="DPVV01000092">
    <property type="protein sequence ID" value="HCL01285.1"/>
    <property type="molecule type" value="Genomic_DNA"/>
</dbReference>
<evidence type="ECO:0000259" key="1">
    <source>
        <dbReference type="Pfam" id="PF17389"/>
    </source>
</evidence>
<dbReference type="SUPFAM" id="SSF48208">
    <property type="entry name" value="Six-hairpin glycosidases"/>
    <property type="match status" value="1"/>
</dbReference>
<dbReference type="Proteomes" id="UP000262969">
    <property type="component" value="Unassembled WGS sequence"/>
</dbReference>
<feature type="domain" description="Alpha-L-rhamnosidase six-hairpin glycosidase" evidence="1">
    <location>
        <begin position="370"/>
        <end position="549"/>
    </location>
</feature>
<dbReference type="Gene3D" id="2.60.120.260">
    <property type="entry name" value="Galactose-binding domain-like"/>
    <property type="match status" value="2"/>
</dbReference>
<evidence type="ECO:0000313" key="3">
    <source>
        <dbReference type="Proteomes" id="UP000262969"/>
    </source>
</evidence>
<dbReference type="InterPro" id="IPR012341">
    <property type="entry name" value="6hp_glycosidase-like_sf"/>
</dbReference>
<name>A0A3D2X417_9FIRM</name>
<dbReference type="AlphaFoldDB" id="A0A3D2X417"/>
<dbReference type="InterPro" id="IPR035396">
    <property type="entry name" value="Bac_rhamnosid6H"/>
</dbReference>
<accession>A0A3D2X417</accession>
<dbReference type="GO" id="GO:0005975">
    <property type="term" value="P:carbohydrate metabolic process"/>
    <property type="evidence" value="ECO:0007669"/>
    <property type="project" value="InterPro"/>
</dbReference>
<comment type="caution">
    <text evidence="2">The sequence shown here is derived from an EMBL/GenBank/DDBJ whole genome shotgun (WGS) entry which is preliminary data.</text>
</comment>
<dbReference type="InterPro" id="IPR008928">
    <property type="entry name" value="6-hairpin_glycosidase_sf"/>
</dbReference>
<evidence type="ECO:0000313" key="2">
    <source>
        <dbReference type="EMBL" id="HCL01285.1"/>
    </source>
</evidence>
<reference evidence="2 3" key="1">
    <citation type="journal article" date="2018" name="Nat. Biotechnol.">
        <title>A standardized bacterial taxonomy based on genome phylogeny substantially revises the tree of life.</title>
        <authorList>
            <person name="Parks D.H."/>
            <person name="Chuvochina M."/>
            <person name="Waite D.W."/>
            <person name="Rinke C."/>
            <person name="Skarshewski A."/>
            <person name="Chaumeil P.A."/>
            <person name="Hugenholtz P."/>
        </authorList>
    </citation>
    <scope>NUCLEOTIDE SEQUENCE [LARGE SCALE GENOMIC DNA]</scope>
    <source>
        <strain evidence="2">UBA11728</strain>
    </source>
</reference>
<sequence>MIKLNIAQPIWPKGRSTEKNLLIGFCADIMKEDSAQTILHITASSIYRIYLNGNYIGSGPARSAHGYYRIDEYNLTDKLNNSHNRLAIEVVGYNVNSYYTLDQESFLLAEVTCGNKILNATGLKGNEGFEALELPYKIQKVQRYSFQRPFVEAYQYNSNDVLWRTGQFFPNRILSCEILEEKNLLERGVSYPALENTYPRYIIQKEHIRIKEVTNLWKDRSLLHIGETLKGYTEDELSLHLSDDIQKIETIETDSIYTKYPMDQSLNLLENTAVMYAFENNITGFIGLKIKCSNKTKLYIVFDEVLSQGDIDFKRLECVNVIQYGLEEGEYQLETIEPYTMKYMKIIVVEGDCFIESVYIRELKNPDTNLAFFHCNNDAINQIYQAGLHTFMQNAVDIYMDCPSRERAGWLCDSYFTSRVEYDLTGNSKIENNFIENYLLPETFDYLPKGMLPMCYPADHYDSVYIPNWSLWFVLELYEFYQRTNDKQMVERSKVRVYQLFEYFQKYENEYGLLEQLDGWIFVEWSKCNDFIQDVNYPTNMVYSYALKIAGKLYQDNSLIEKSENIKKVILEQGFNGNFFIDNAIRLNGRLELTNNITETTQYYAFYFDIATIEKNYELWNILLQNFGPLNKVGTYSYIHPSNAFIGNYLRLELLSKFYERDRVIKEIEGYFLGMAVKVGTLWEHNEPYASCNHGFASHVIRCIHRDAVGISRIDKIGKVIEMHPVNQLFTSLDLILPIDGEQLKIHISSDEKGVHREVIVPKGYELLVKNISI</sequence>
<gene>
    <name evidence="2" type="ORF">DHW61_02545</name>
</gene>
<dbReference type="Gene3D" id="2.60.420.10">
    <property type="entry name" value="Maltose phosphorylase, domain 3"/>
    <property type="match status" value="1"/>
</dbReference>
<proteinExistence type="predicted"/>
<dbReference type="Pfam" id="PF17389">
    <property type="entry name" value="Bac_rhamnosid6H"/>
    <property type="match status" value="1"/>
</dbReference>
<dbReference type="Gene3D" id="1.50.10.10">
    <property type="match status" value="1"/>
</dbReference>
<dbReference type="PANTHER" id="PTHR34987:SF4">
    <property type="entry name" value="ALPHA-L-RHAMNOSIDASE C-TERMINAL DOMAIN-CONTAINING PROTEIN"/>
    <property type="match status" value="1"/>
</dbReference>
<organism evidence="2 3">
    <name type="scientific">Lachnoclostridium phytofermentans</name>
    <dbReference type="NCBI Taxonomy" id="66219"/>
    <lineage>
        <taxon>Bacteria</taxon>
        <taxon>Bacillati</taxon>
        <taxon>Bacillota</taxon>
        <taxon>Clostridia</taxon>
        <taxon>Lachnospirales</taxon>
        <taxon>Lachnospiraceae</taxon>
    </lineage>
</organism>
<dbReference type="PANTHER" id="PTHR34987">
    <property type="entry name" value="C, PUTATIVE (AFU_ORTHOLOGUE AFUA_3G02880)-RELATED"/>
    <property type="match status" value="1"/>
</dbReference>
<protein>
    <recommendedName>
        <fullName evidence="1">Alpha-L-rhamnosidase six-hairpin glycosidase domain-containing protein</fullName>
    </recommendedName>
</protein>